<dbReference type="PANTHER" id="PTHR47623">
    <property type="entry name" value="OS09G0287300 PROTEIN"/>
    <property type="match status" value="1"/>
</dbReference>
<dbReference type="CDD" id="cd07067">
    <property type="entry name" value="HP_PGM_like"/>
    <property type="match status" value="1"/>
</dbReference>
<dbReference type="Pfam" id="PF00300">
    <property type="entry name" value="His_Phos_1"/>
    <property type="match status" value="1"/>
</dbReference>
<evidence type="ECO:0000313" key="2">
    <source>
        <dbReference type="EMBL" id="ALI98538.1"/>
    </source>
</evidence>
<dbReference type="InterPro" id="IPR029033">
    <property type="entry name" value="His_PPase_superfam"/>
</dbReference>
<dbReference type="SMART" id="SM00855">
    <property type="entry name" value="PGAM"/>
    <property type="match status" value="1"/>
</dbReference>
<dbReference type="SUPFAM" id="SSF53254">
    <property type="entry name" value="Phosphoglycerate mutase-like"/>
    <property type="match status" value="1"/>
</dbReference>
<accession>A0A0P0C149</accession>
<reference evidence="2 3" key="1">
    <citation type="submission" date="2015-08" db="EMBL/GenBank/DDBJ databases">
        <title>Complete genome sequence of Rufibacter tibetensis strain 1351t, a radiation-resistant bacterium from tibet plateau.</title>
        <authorList>
            <person name="Dai J."/>
        </authorList>
    </citation>
    <scope>NUCLEOTIDE SEQUENCE [LARGE SCALE GENOMIC DNA]</scope>
    <source>
        <strain evidence="2 3">1351</strain>
    </source>
</reference>
<dbReference type="Gene3D" id="3.40.50.1240">
    <property type="entry name" value="Phosphoglycerate mutase-like"/>
    <property type="match status" value="1"/>
</dbReference>
<protein>
    <submittedName>
        <fullName evidence="2">Phosphohistidine phosphatase</fullName>
    </submittedName>
</protein>
<dbReference type="PANTHER" id="PTHR47623:SF1">
    <property type="entry name" value="OS09G0287300 PROTEIN"/>
    <property type="match status" value="1"/>
</dbReference>
<evidence type="ECO:0000313" key="3">
    <source>
        <dbReference type="Proteomes" id="UP000061382"/>
    </source>
</evidence>
<name>A0A0P0C149_9BACT</name>
<feature type="binding site" evidence="1">
    <location>
        <position position="58"/>
    </location>
    <ligand>
        <name>substrate</name>
    </ligand>
</feature>
<proteinExistence type="predicted"/>
<dbReference type="RefSeq" id="WP_062542923.1">
    <property type="nucleotide sequence ID" value="NZ_CP012643.1"/>
</dbReference>
<gene>
    <name evidence="2" type="ORF">DC20_05570</name>
</gene>
<sequence length="165" mass="18761">MKTLYLLRHAKSSWEYEELSDHDRPLTKRGRSDAPLIGQELVEREVKLDMIISSSAVRAISTATLIAKELKFDPERIGVQEELYLIATDDLKVFIQSLPDEYDRVMLVGHNPALTELANQLSTEKSIANIPTAGIVAISFDCNYWGEISPDNSKLLFFDFPKNYR</sequence>
<dbReference type="OrthoDB" id="9810154at2"/>
<keyword evidence="3" id="KW-1185">Reference proteome</keyword>
<dbReference type="Proteomes" id="UP000061382">
    <property type="component" value="Chromosome"/>
</dbReference>
<dbReference type="PATRIC" id="fig|512763.3.peg.1236"/>
<dbReference type="KEGG" id="rti:DC20_05570"/>
<dbReference type="AlphaFoldDB" id="A0A0P0C149"/>
<dbReference type="STRING" id="512763.DC20_05570"/>
<dbReference type="InterPro" id="IPR013078">
    <property type="entry name" value="His_Pase_superF_clade-1"/>
</dbReference>
<organism evidence="2 3">
    <name type="scientific">Rufibacter tibetensis</name>
    <dbReference type="NCBI Taxonomy" id="512763"/>
    <lineage>
        <taxon>Bacteria</taxon>
        <taxon>Pseudomonadati</taxon>
        <taxon>Bacteroidota</taxon>
        <taxon>Cytophagia</taxon>
        <taxon>Cytophagales</taxon>
        <taxon>Hymenobacteraceae</taxon>
        <taxon>Rufibacter</taxon>
    </lineage>
</organism>
<dbReference type="EMBL" id="CP012643">
    <property type="protein sequence ID" value="ALI98538.1"/>
    <property type="molecule type" value="Genomic_DNA"/>
</dbReference>
<evidence type="ECO:0000256" key="1">
    <source>
        <dbReference type="PIRSR" id="PIRSR613078-2"/>
    </source>
</evidence>